<keyword evidence="2" id="KW-1185">Reference proteome</keyword>
<sequence>MEIEDKKVCEYCNGDGGITAENFGHVFSFECPHCKGTGEETEVSK</sequence>
<protein>
    <submittedName>
        <fullName evidence="1">DnaJ-class molecular chaperone</fullName>
    </submittedName>
</protein>
<dbReference type="RefSeq" id="WP_310502798.1">
    <property type="nucleotide sequence ID" value="NZ_JAVDSB010000030.1"/>
</dbReference>
<dbReference type="InterPro" id="IPR036410">
    <property type="entry name" value="HSP_DnaJ_Cys-rich_dom_sf"/>
</dbReference>
<dbReference type="EMBL" id="JAVDSB010000030">
    <property type="protein sequence ID" value="MDR6555471.1"/>
    <property type="molecule type" value="Genomic_DNA"/>
</dbReference>
<accession>A0ABU1P819</accession>
<dbReference type="Proteomes" id="UP001267290">
    <property type="component" value="Unassembled WGS sequence"/>
</dbReference>
<evidence type="ECO:0000313" key="2">
    <source>
        <dbReference type="Proteomes" id="UP001267290"/>
    </source>
</evidence>
<dbReference type="SUPFAM" id="SSF57938">
    <property type="entry name" value="DnaJ/Hsp40 cysteine-rich domain"/>
    <property type="match status" value="1"/>
</dbReference>
<evidence type="ECO:0000313" key="1">
    <source>
        <dbReference type="EMBL" id="MDR6555471.1"/>
    </source>
</evidence>
<comment type="caution">
    <text evidence="1">The sequence shown here is derived from an EMBL/GenBank/DDBJ whole genome shotgun (WGS) entry which is preliminary data.</text>
</comment>
<organism evidence="1 2">
    <name type="scientific">Paenibacillus qinlingensis</name>
    <dbReference type="NCBI Taxonomy" id="1837343"/>
    <lineage>
        <taxon>Bacteria</taxon>
        <taxon>Bacillati</taxon>
        <taxon>Bacillota</taxon>
        <taxon>Bacilli</taxon>
        <taxon>Bacillales</taxon>
        <taxon>Paenibacillaceae</taxon>
        <taxon>Paenibacillus</taxon>
    </lineage>
</organism>
<proteinExistence type="predicted"/>
<reference evidence="1 2" key="1">
    <citation type="submission" date="2023-07" db="EMBL/GenBank/DDBJ databases">
        <title>Sorghum-associated microbial communities from plants grown in Nebraska, USA.</title>
        <authorList>
            <person name="Schachtman D."/>
        </authorList>
    </citation>
    <scope>NUCLEOTIDE SEQUENCE [LARGE SCALE GENOMIC DNA]</scope>
    <source>
        <strain evidence="1 2">CC258</strain>
    </source>
</reference>
<name>A0ABU1P819_9BACL</name>
<gene>
    <name evidence="1" type="ORF">J2736_006733</name>
</gene>
<dbReference type="Gene3D" id="2.10.230.10">
    <property type="entry name" value="Heat shock protein DnaJ, cysteine-rich domain"/>
    <property type="match status" value="1"/>
</dbReference>